<organism evidence="2 3">
    <name type="scientific">Sphingobacterium spiritivorum</name>
    <name type="common">Flavobacterium spiritivorum</name>
    <dbReference type="NCBI Taxonomy" id="258"/>
    <lineage>
        <taxon>Bacteria</taxon>
        <taxon>Pseudomonadati</taxon>
        <taxon>Bacteroidota</taxon>
        <taxon>Sphingobacteriia</taxon>
        <taxon>Sphingobacteriales</taxon>
        <taxon>Sphingobacteriaceae</taxon>
        <taxon>Sphingobacterium</taxon>
    </lineage>
</organism>
<evidence type="ECO:0008006" key="4">
    <source>
        <dbReference type="Google" id="ProtNLM"/>
    </source>
</evidence>
<protein>
    <recommendedName>
        <fullName evidence="4">Lipoprotein</fullName>
    </recommendedName>
</protein>
<feature type="signal peptide" evidence="1">
    <location>
        <begin position="1"/>
        <end position="22"/>
    </location>
</feature>
<name>A0A380CR40_SPHSI</name>
<dbReference type="RefSeq" id="WP_115171142.1">
    <property type="nucleotide sequence ID" value="NZ_UGYW01000002.1"/>
</dbReference>
<feature type="chain" id="PRO_5016987184" description="Lipoprotein" evidence="1">
    <location>
        <begin position="23"/>
        <end position="190"/>
    </location>
</feature>
<dbReference type="Proteomes" id="UP000254893">
    <property type="component" value="Unassembled WGS sequence"/>
</dbReference>
<sequence>MMLGIKKLPFFFLFLFLLNACSKQNKEVFSSKEELQDYLNDEMNSFQKSIIHNDVCVSSTYYPSAMFSEEFDSTNKLYFILNFSYKNKELLANLPQDRYGEMVQLFSFGMQDYIYLLDNGEKIYPDMVSYSPTYNLSNANTLIVVFDKLNLLKKEKDDLILTLDDFGLNLGTIQFVYNSQILNYNPVIHK</sequence>
<keyword evidence="1" id="KW-0732">Signal</keyword>
<evidence type="ECO:0000313" key="2">
    <source>
        <dbReference type="EMBL" id="SUJ25583.1"/>
    </source>
</evidence>
<accession>A0A380CR40</accession>
<evidence type="ECO:0000313" key="3">
    <source>
        <dbReference type="Proteomes" id="UP000254893"/>
    </source>
</evidence>
<dbReference type="EMBL" id="UGYW01000002">
    <property type="protein sequence ID" value="SUJ25583.1"/>
    <property type="molecule type" value="Genomic_DNA"/>
</dbReference>
<proteinExistence type="predicted"/>
<dbReference type="AlphaFoldDB" id="A0A380CR40"/>
<reference evidence="2 3" key="1">
    <citation type="submission" date="2018-06" db="EMBL/GenBank/DDBJ databases">
        <authorList>
            <consortium name="Pathogen Informatics"/>
            <person name="Doyle S."/>
        </authorList>
    </citation>
    <scope>NUCLEOTIDE SEQUENCE [LARGE SCALE GENOMIC DNA]</scope>
    <source>
        <strain evidence="2 3">NCTC11388</strain>
    </source>
</reference>
<evidence type="ECO:0000256" key="1">
    <source>
        <dbReference type="SAM" id="SignalP"/>
    </source>
</evidence>
<gene>
    <name evidence="2" type="ORF">NCTC11388_03736</name>
</gene>